<dbReference type="GO" id="GO:0016829">
    <property type="term" value="F:lyase activity"/>
    <property type="evidence" value="ECO:0007669"/>
    <property type="project" value="UniProtKB-KW"/>
</dbReference>
<dbReference type="SUPFAM" id="SSF143081">
    <property type="entry name" value="BB1717-like"/>
    <property type="match status" value="1"/>
</dbReference>
<evidence type="ECO:0000256" key="5">
    <source>
        <dbReference type="ARBA" id="ARBA00023124"/>
    </source>
</evidence>
<comment type="caution">
    <text evidence="9">The sequence shown here is derived from an EMBL/GenBank/DDBJ whole genome shotgun (WGS) entry which is preliminary data.</text>
</comment>
<dbReference type="InterPro" id="IPR036590">
    <property type="entry name" value="SRAP-like"/>
</dbReference>
<dbReference type="GO" id="GO:0006508">
    <property type="term" value="P:proteolysis"/>
    <property type="evidence" value="ECO:0007669"/>
    <property type="project" value="UniProtKB-KW"/>
</dbReference>
<evidence type="ECO:0000313" key="10">
    <source>
        <dbReference type="Proteomes" id="UP000279259"/>
    </source>
</evidence>
<dbReference type="OrthoDB" id="2111841at2759"/>
<dbReference type="EMBL" id="RSCD01000009">
    <property type="protein sequence ID" value="RSH90757.1"/>
    <property type="molecule type" value="Genomic_DNA"/>
</dbReference>
<feature type="compositionally biased region" description="Basic and acidic residues" evidence="8">
    <location>
        <begin position="328"/>
        <end position="346"/>
    </location>
</feature>
<evidence type="ECO:0000256" key="3">
    <source>
        <dbReference type="ARBA" id="ARBA00022763"/>
    </source>
</evidence>
<feature type="compositionally biased region" description="Basic and acidic residues" evidence="8">
    <location>
        <begin position="304"/>
        <end position="317"/>
    </location>
</feature>
<reference evidence="9 10" key="1">
    <citation type="submission" date="2018-11" db="EMBL/GenBank/DDBJ databases">
        <title>Genome sequence of Saitozyma podzolica DSM 27192.</title>
        <authorList>
            <person name="Aliyu H."/>
            <person name="Gorte O."/>
            <person name="Ochsenreither K."/>
        </authorList>
    </citation>
    <scope>NUCLEOTIDE SEQUENCE [LARGE SCALE GENOMIC DNA]</scope>
    <source>
        <strain evidence="9 10">DSM 27192</strain>
    </source>
</reference>
<evidence type="ECO:0008006" key="11">
    <source>
        <dbReference type="Google" id="ProtNLM"/>
    </source>
</evidence>
<sequence length="469" mass="52219">MCGRYALALSNEEIYDALQEQLPRMFDHGRPRWERPQDYRPNNYNVAPRQRMPVIRRDPEHREQAMIETMQWGLIPHWNKHPPTTPLSTINARSEALLEPSGGGMWKAMKGYKRCIIPAQGYYEWQKKASTKVPHFTRRPLSTKDSNTSADAEVAAGSERPLMFLAGLWDTVKYVSPVESHFQPSTDPEDKREPYPTGNPVPLSTFTILTTTPPKDFLWLHDRMPCLLTSWEDIERWLDLGEAKGWVEGKGGTGDLLKGMSGLESYPVPPERSDGIKSFFQKQAASPAKGSQTKLAAQTPSKPAKRETSSPTKEEKPSASSTSRGKGSHPEHPTKKELKEEAEGLDTRISPGHKTKGIGDDSNAPNPHVGSGTVKEEKPTSRRAPSEASPSKRKRAQDAVLEDEPAPAETSQRKGGHQTKVVRRNLSDDKGKAQPSIEAFFKTPEETKTKTEAEASATRTRSGGRRGKK</sequence>
<keyword evidence="5" id="KW-0190">Covalent protein-DNA linkage</keyword>
<dbReference type="Gene3D" id="3.90.1680.10">
    <property type="entry name" value="SOS response associated peptidase-like"/>
    <property type="match status" value="1"/>
</dbReference>
<proteinExistence type="inferred from homology"/>
<keyword evidence="2" id="KW-0645">Protease</keyword>
<dbReference type="AlphaFoldDB" id="A0A427YI54"/>
<dbReference type="InterPro" id="IPR003738">
    <property type="entry name" value="SRAP"/>
</dbReference>
<gene>
    <name evidence="9" type="ORF">EHS25_009932</name>
</gene>
<keyword evidence="4" id="KW-0378">Hydrolase</keyword>
<dbReference type="STRING" id="1890683.A0A427YI54"/>
<keyword evidence="10" id="KW-1185">Reference proteome</keyword>
<dbReference type="GO" id="GO:0106300">
    <property type="term" value="P:protein-DNA covalent cross-linking repair"/>
    <property type="evidence" value="ECO:0007669"/>
    <property type="project" value="InterPro"/>
</dbReference>
<dbReference type="PANTHER" id="PTHR13604:SF0">
    <property type="entry name" value="ABASIC SITE PROCESSING PROTEIN HMCES"/>
    <property type="match status" value="1"/>
</dbReference>
<accession>A0A427YI54</accession>
<feature type="compositionally biased region" description="Polar residues" evidence="8">
    <location>
        <begin position="280"/>
        <end position="301"/>
    </location>
</feature>
<feature type="compositionally biased region" description="Basic residues" evidence="8">
    <location>
        <begin position="414"/>
        <end position="423"/>
    </location>
</feature>
<dbReference type="Pfam" id="PF02586">
    <property type="entry name" value="SRAP"/>
    <property type="match status" value="1"/>
</dbReference>
<dbReference type="GO" id="GO:0008233">
    <property type="term" value="F:peptidase activity"/>
    <property type="evidence" value="ECO:0007669"/>
    <property type="project" value="UniProtKB-KW"/>
</dbReference>
<keyword evidence="3" id="KW-0227">DNA damage</keyword>
<feature type="region of interest" description="Disordered" evidence="8">
    <location>
        <begin position="180"/>
        <end position="204"/>
    </location>
</feature>
<evidence type="ECO:0000256" key="7">
    <source>
        <dbReference type="ARBA" id="ARBA00023239"/>
    </source>
</evidence>
<feature type="region of interest" description="Disordered" evidence="8">
    <location>
        <begin position="248"/>
        <end position="469"/>
    </location>
</feature>
<organism evidence="9 10">
    <name type="scientific">Saitozyma podzolica</name>
    <dbReference type="NCBI Taxonomy" id="1890683"/>
    <lineage>
        <taxon>Eukaryota</taxon>
        <taxon>Fungi</taxon>
        <taxon>Dikarya</taxon>
        <taxon>Basidiomycota</taxon>
        <taxon>Agaricomycotina</taxon>
        <taxon>Tremellomycetes</taxon>
        <taxon>Tremellales</taxon>
        <taxon>Trimorphomycetaceae</taxon>
        <taxon>Saitozyma</taxon>
    </lineage>
</organism>
<evidence type="ECO:0000256" key="8">
    <source>
        <dbReference type="SAM" id="MobiDB-lite"/>
    </source>
</evidence>
<evidence type="ECO:0000256" key="2">
    <source>
        <dbReference type="ARBA" id="ARBA00022670"/>
    </source>
</evidence>
<dbReference type="Proteomes" id="UP000279259">
    <property type="component" value="Unassembled WGS sequence"/>
</dbReference>
<feature type="compositionally biased region" description="Basic and acidic residues" evidence="8">
    <location>
        <begin position="443"/>
        <end position="453"/>
    </location>
</feature>
<keyword evidence="7" id="KW-0456">Lyase</keyword>
<name>A0A427YI54_9TREE</name>
<evidence type="ECO:0000256" key="4">
    <source>
        <dbReference type="ARBA" id="ARBA00022801"/>
    </source>
</evidence>
<dbReference type="GO" id="GO:0003697">
    <property type="term" value="F:single-stranded DNA binding"/>
    <property type="evidence" value="ECO:0007669"/>
    <property type="project" value="InterPro"/>
</dbReference>
<evidence type="ECO:0000313" key="9">
    <source>
        <dbReference type="EMBL" id="RSH90757.1"/>
    </source>
</evidence>
<dbReference type="PANTHER" id="PTHR13604">
    <property type="entry name" value="DC12-RELATED"/>
    <property type="match status" value="1"/>
</dbReference>
<evidence type="ECO:0000256" key="1">
    <source>
        <dbReference type="ARBA" id="ARBA00008136"/>
    </source>
</evidence>
<comment type="similarity">
    <text evidence="1">Belongs to the SOS response-associated peptidase family.</text>
</comment>
<protein>
    <recommendedName>
        <fullName evidence="11">DUF159-domain-containing protein</fullName>
    </recommendedName>
</protein>
<evidence type="ECO:0000256" key="6">
    <source>
        <dbReference type="ARBA" id="ARBA00023125"/>
    </source>
</evidence>
<keyword evidence="6" id="KW-0238">DNA-binding</keyword>